<dbReference type="PANTHER" id="PTHR40980:SF4">
    <property type="entry name" value="TONB-DEPENDENT RECEPTOR-LIKE BETA-BARREL DOMAIN-CONTAINING PROTEIN"/>
    <property type="match status" value="1"/>
</dbReference>
<dbReference type="Gene3D" id="2.40.170.20">
    <property type="entry name" value="TonB-dependent receptor, beta-barrel domain"/>
    <property type="match status" value="1"/>
</dbReference>
<feature type="domain" description="TonB-dependent receptor-like beta-barrel" evidence="10">
    <location>
        <begin position="461"/>
        <end position="875"/>
    </location>
</feature>
<dbReference type="Pfam" id="PF07715">
    <property type="entry name" value="Plug"/>
    <property type="match status" value="1"/>
</dbReference>
<gene>
    <name evidence="12" type="ORF">QUW02_09480</name>
</gene>
<dbReference type="Proteomes" id="UP001228403">
    <property type="component" value="Unassembled WGS sequence"/>
</dbReference>
<keyword evidence="7 8" id="KW-0998">Cell outer membrane</keyword>
<evidence type="ECO:0000256" key="4">
    <source>
        <dbReference type="ARBA" id="ARBA00022692"/>
    </source>
</evidence>
<dbReference type="Pfam" id="PF00593">
    <property type="entry name" value="TonB_dep_Rec_b-barrel"/>
    <property type="match status" value="1"/>
</dbReference>
<sequence>MFADTVTEPVAAENKTVVRGRVLDADNQALPGAYIRFEDGSCTVSDINGYYIMPNVQPGKHSVKVSYVGFSPMTFTINVSQNKTLVKNITLKDNTTLKELTVLGAFSDQQRALNMQKNNLNITNIVSADQVGKFPDSNIGDALKRINGLSVQYDQGEARFGQIRGTSPDLSSVTVNGNRLPSAESDARNVQLDLIPADMIQTIEVSKVVTPDMDGDAIGGSVNLVTKNTPSKRITNFTFGTGGSFISGKPNWNLGATYGDRFLNNKLGLLLSASYQYNPIGSDNTEFEYDEDEGKVFLTDAEIRQYYVTRQRQSYSLALDYDFNANHKVYFKSIYNRRHDWENRYKRSFEDLADGEGEMKTVMETKGGTPDNKNARLELQQTMDFTLGGNHQFGRLKSDWSVAYSRASESRPNERYIGMELKDQTFTVNQDDIRKPYITTLPSIMDAELDEITESNQEIYENDIKAKLDFDLPILNGTFQNKFKFGGKFTKKDKKNDVDFYEYSPVDEDKFMADVQKNFVDQTRDGFMAGDQYKAGEFVSNTYLGSLDLNNSSLFEKKEVKEEEAENYNATEQVGAAYIRFDQQLGKNLQIMAGLRMEHTKVEYQGYEYTYWEEGDDEFESLKQTAPAGKSYINWLPSFLLKYEPAQDLKIRASYTKTLARPKYISLVPNLIIDRSKNEMEMGNPNLNPATSHNFDLSFDYYFKSIGLASVGVFYKKINDFIVDQVVEDYSFNGNVYDEMKQSKNAGNADLLGVEVALQRDFGFISPKLKCLGFYGTYTYTHTKVNNFNFEGRENEKDLPMPGSPEHTANASLYYDNKGLNVRLSYNFTSEFIDEMGSCAALDRYYDRVSYLDLNASYTLNKKFKTTFFAEATNLLNQPLRYYCGDKDRTMQVEYYGPRINAGVKFNF</sequence>
<dbReference type="SUPFAM" id="SSF56935">
    <property type="entry name" value="Porins"/>
    <property type="match status" value="1"/>
</dbReference>
<evidence type="ECO:0000256" key="6">
    <source>
        <dbReference type="ARBA" id="ARBA00023136"/>
    </source>
</evidence>
<keyword evidence="2 8" id="KW-0813">Transport</keyword>
<comment type="similarity">
    <text evidence="8 9">Belongs to the TonB-dependent receptor family.</text>
</comment>
<evidence type="ECO:0000256" key="1">
    <source>
        <dbReference type="ARBA" id="ARBA00004571"/>
    </source>
</evidence>
<protein>
    <submittedName>
        <fullName evidence="12">TonB-dependent receptor</fullName>
    </submittedName>
</protein>
<dbReference type="Gene3D" id="2.60.40.1120">
    <property type="entry name" value="Carboxypeptidase-like, regulatory domain"/>
    <property type="match status" value="1"/>
</dbReference>
<dbReference type="EMBL" id="JAUDCF010000023">
    <property type="protein sequence ID" value="MDM8146148.1"/>
    <property type="molecule type" value="Genomic_DNA"/>
</dbReference>
<dbReference type="Pfam" id="PF13715">
    <property type="entry name" value="CarbopepD_reg_2"/>
    <property type="match status" value="1"/>
</dbReference>
<evidence type="ECO:0000256" key="3">
    <source>
        <dbReference type="ARBA" id="ARBA00022452"/>
    </source>
</evidence>
<evidence type="ECO:0000259" key="10">
    <source>
        <dbReference type="Pfam" id="PF00593"/>
    </source>
</evidence>
<evidence type="ECO:0000313" key="12">
    <source>
        <dbReference type="EMBL" id="MDM8146148.1"/>
    </source>
</evidence>
<dbReference type="InterPro" id="IPR010104">
    <property type="entry name" value="TonB_rcpt_bac"/>
</dbReference>
<evidence type="ECO:0000256" key="9">
    <source>
        <dbReference type="RuleBase" id="RU003357"/>
    </source>
</evidence>
<keyword evidence="3 8" id="KW-1134">Transmembrane beta strand</keyword>
<keyword evidence="12" id="KW-0675">Receptor</keyword>
<name>A0ABT7U8M4_9BACE</name>
<dbReference type="PROSITE" id="PS52016">
    <property type="entry name" value="TONB_DEPENDENT_REC_3"/>
    <property type="match status" value="1"/>
</dbReference>
<feature type="domain" description="TonB-dependent receptor plug" evidence="11">
    <location>
        <begin position="122"/>
        <end position="220"/>
    </location>
</feature>
<keyword evidence="6 8" id="KW-0472">Membrane</keyword>
<dbReference type="NCBIfam" id="TIGR01782">
    <property type="entry name" value="TonB-Xanth-Caul"/>
    <property type="match status" value="1"/>
</dbReference>
<evidence type="ECO:0000256" key="2">
    <source>
        <dbReference type="ARBA" id="ARBA00022448"/>
    </source>
</evidence>
<evidence type="ECO:0000256" key="7">
    <source>
        <dbReference type="ARBA" id="ARBA00023237"/>
    </source>
</evidence>
<proteinExistence type="inferred from homology"/>
<dbReference type="InterPro" id="IPR036942">
    <property type="entry name" value="Beta-barrel_TonB_sf"/>
</dbReference>
<evidence type="ECO:0000313" key="13">
    <source>
        <dbReference type="Proteomes" id="UP001228403"/>
    </source>
</evidence>
<dbReference type="InterPro" id="IPR008969">
    <property type="entry name" value="CarboxyPept-like_regulatory"/>
</dbReference>
<evidence type="ECO:0000256" key="8">
    <source>
        <dbReference type="PROSITE-ProRule" id="PRU01360"/>
    </source>
</evidence>
<evidence type="ECO:0000259" key="11">
    <source>
        <dbReference type="Pfam" id="PF07715"/>
    </source>
</evidence>
<dbReference type="CDD" id="cd01347">
    <property type="entry name" value="ligand_gated_channel"/>
    <property type="match status" value="1"/>
</dbReference>
<keyword evidence="4 8" id="KW-0812">Transmembrane</keyword>
<evidence type="ECO:0000256" key="5">
    <source>
        <dbReference type="ARBA" id="ARBA00023077"/>
    </source>
</evidence>
<dbReference type="PANTHER" id="PTHR40980">
    <property type="entry name" value="PLUG DOMAIN-CONTAINING PROTEIN"/>
    <property type="match status" value="1"/>
</dbReference>
<dbReference type="Gene3D" id="2.170.130.10">
    <property type="entry name" value="TonB-dependent receptor, plug domain"/>
    <property type="match status" value="1"/>
</dbReference>
<dbReference type="InterPro" id="IPR037066">
    <property type="entry name" value="Plug_dom_sf"/>
</dbReference>
<comment type="subcellular location">
    <subcellularLocation>
        <location evidence="1 8">Cell outer membrane</location>
        <topology evidence="1 8">Multi-pass membrane protein</topology>
    </subcellularLocation>
</comment>
<keyword evidence="5 9" id="KW-0798">TonB box</keyword>
<organism evidence="12 13">
    <name type="scientific">Bacteroides eggerthii</name>
    <dbReference type="NCBI Taxonomy" id="28111"/>
    <lineage>
        <taxon>Bacteria</taxon>
        <taxon>Pseudomonadati</taxon>
        <taxon>Bacteroidota</taxon>
        <taxon>Bacteroidia</taxon>
        <taxon>Bacteroidales</taxon>
        <taxon>Bacteroidaceae</taxon>
        <taxon>Bacteroides</taxon>
    </lineage>
</organism>
<dbReference type="InterPro" id="IPR012910">
    <property type="entry name" value="Plug_dom"/>
</dbReference>
<dbReference type="InterPro" id="IPR000531">
    <property type="entry name" value="Beta-barrel_TonB"/>
</dbReference>
<reference evidence="13" key="1">
    <citation type="submission" date="2023-07" db="EMBL/GenBank/DDBJ databases">
        <title>Identification and characterization of horizontal gene transfer across gut microbiota members of farm animals based on homology search.</title>
        <authorList>
            <person name="Schwarzerova J."/>
            <person name="Nykrynova M."/>
            <person name="Jureckova K."/>
            <person name="Cejkova D."/>
            <person name="Rychlik I."/>
        </authorList>
    </citation>
    <scope>NUCLEOTIDE SEQUENCE [LARGE SCALE GENOMIC DNA]</scope>
    <source>
        <strain evidence="13">ET4</strain>
    </source>
</reference>
<accession>A0ABT7U8M4</accession>
<keyword evidence="13" id="KW-1185">Reference proteome</keyword>
<comment type="caution">
    <text evidence="12">The sequence shown here is derived from an EMBL/GenBank/DDBJ whole genome shotgun (WGS) entry which is preliminary data.</text>
</comment>
<dbReference type="InterPro" id="IPR039426">
    <property type="entry name" value="TonB-dep_rcpt-like"/>
</dbReference>
<dbReference type="SUPFAM" id="SSF49464">
    <property type="entry name" value="Carboxypeptidase regulatory domain-like"/>
    <property type="match status" value="1"/>
</dbReference>